<feature type="transmembrane region" description="Helical" evidence="7">
    <location>
        <begin position="208"/>
        <end position="228"/>
    </location>
</feature>
<evidence type="ECO:0000256" key="1">
    <source>
        <dbReference type="ARBA" id="ARBA00007150"/>
    </source>
</evidence>
<keyword evidence="5 7" id="KW-1133">Transmembrane helix</keyword>
<feature type="transmembrane region" description="Helical" evidence="7">
    <location>
        <begin position="234"/>
        <end position="260"/>
    </location>
</feature>
<comment type="similarity">
    <text evidence="1 7">Belongs to the Lgt family.</text>
</comment>
<keyword evidence="6 7" id="KW-0472">Membrane</keyword>
<dbReference type="HAMAP" id="MF_01147">
    <property type="entry name" value="Lgt"/>
    <property type="match status" value="1"/>
</dbReference>
<comment type="pathway">
    <text evidence="7">Protein modification; lipoprotein biosynthesis (diacylglyceryl transfer).</text>
</comment>
<proteinExistence type="inferred from homology"/>
<feature type="transmembrane region" description="Helical" evidence="7">
    <location>
        <begin position="20"/>
        <end position="39"/>
    </location>
</feature>
<comment type="function">
    <text evidence="7">Catalyzes the transfer of the diacylglyceryl group from phosphatidylglycerol to the sulfhydryl group of the N-terminal cysteine of a prolipoprotein, the first step in the formation of mature lipoproteins.</text>
</comment>
<comment type="subcellular location">
    <subcellularLocation>
        <location evidence="7">Cell membrane</location>
        <topology evidence="7">Multi-pass membrane protein</topology>
    </subcellularLocation>
</comment>
<dbReference type="PANTHER" id="PTHR30589:SF0">
    <property type="entry name" value="PHOSPHATIDYLGLYCEROL--PROLIPOPROTEIN DIACYLGLYCERYL TRANSFERASE"/>
    <property type="match status" value="1"/>
</dbReference>
<dbReference type="PROSITE" id="PS01311">
    <property type="entry name" value="LGT"/>
    <property type="match status" value="1"/>
</dbReference>
<dbReference type="PANTHER" id="PTHR30589">
    <property type="entry name" value="PROLIPOPROTEIN DIACYLGLYCERYL TRANSFERASE"/>
    <property type="match status" value="1"/>
</dbReference>
<evidence type="ECO:0000256" key="5">
    <source>
        <dbReference type="ARBA" id="ARBA00022989"/>
    </source>
</evidence>
<name>A0A5C1YM71_9PROT</name>
<feature type="region of interest" description="Disordered" evidence="8">
    <location>
        <begin position="271"/>
        <end position="290"/>
    </location>
</feature>
<dbReference type="GO" id="GO:0005886">
    <property type="term" value="C:plasma membrane"/>
    <property type="evidence" value="ECO:0007669"/>
    <property type="project" value="UniProtKB-SubCell"/>
</dbReference>
<sequence length="290" mass="31616">MLPVLMFPQFDPVLVHFGPLAVRWYALSYITGIVLGVILLRRLAVLAPRVATPEQADDFLTWVTLGVLLGGRLGYVLFYQPSYYLTHPVAMVEVWHGGMSFHGGALGVIAAMVLFTRRNKINFLAFADRVTVAVPIGLGLGRLANFINGELWGREAPASLPWAMIFPGGGPIPRHPSQLYESLTEGLLLFTVLYIASRRISIRQRPGFLAGMFLVGYACARSFCEFFREPDAFLGFLAGGITMGQLLCIPMLLTGIALMVHARRAPLYTGTPEPDATLATPASPGSQPRA</sequence>
<evidence type="ECO:0000313" key="10">
    <source>
        <dbReference type="Proteomes" id="UP000324536"/>
    </source>
</evidence>
<keyword evidence="10" id="KW-1185">Reference proteome</keyword>
<feature type="binding site" evidence="7">
    <location>
        <position position="142"/>
    </location>
    <ligand>
        <name>a 1,2-diacyl-sn-glycero-3-phospho-(1'-sn-glycerol)</name>
        <dbReference type="ChEBI" id="CHEBI:64716"/>
    </ligand>
</feature>
<dbReference type="EMBL" id="CP043506">
    <property type="protein sequence ID" value="QEO17414.1"/>
    <property type="molecule type" value="Genomic_DNA"/>
</dbReference>
<gene>
    <name evidence="7" type="primary">lgt</name>
    <name evidence="9" type="ORF">FLP30_06520</name>
</gene>
<reference evidence="9 10" key="1">
    <citation type="submission" date="2019-09" db="EMBL/GenBank/DDBJ databases">
        <title>Genome sequencing of strain KACC 21233.</title>
        <authorList>
            <person name="Heo J."/>
            <person name="Kim S.-J."/>
            <person name="Kim J.-S."/>
            <person name="Hong S.-B."/>
            <person name="Kwon S.-W."/>
        </authorList>
    </citation>
    <scope>NUCLEOTIDE SEQUENCE [LARGE SCALE GENOMIC DNA]</scope>
    <source>
        <strain evidence="9 10">KACC 21233</strain>
    </source>
</reference>
<organism evidence="9 10">
    <name type="scientific">Acetobacter vaccinii</name>
    <dbReference type="NCBI Taxonomy" id="2592655"/>
    <lineage>
        <taxon>Bacteria</taxon>
        <taxon>Pseudomonadati</taxon>
        <taxon>Pseudomonadota</taxon>
        <taxon>Alphaproteobacteria</taxon>
        <taxon>Acetobacterales</taxon>
        <taxon>Acetobacteraceae</taxon>
        <taxon>Acetobacter</taxon>
    </lineage>
</organism>
<dbReference type="InterPro" id="IPR001640">
    <property type="entry name" value="Lgt"/>
</dbReference>
<keyword evidence="2 7" id="KW-1003">Cell membrane</keyword>
<dbReference type="Proteomes" id="UP000324536">
    <property type="component" value="Chromosome"/>
</dbReference>
<keyword evidence="3 7" id="KW-0808">Transferase</keyword>
<dbReference type="AlphaFoldDB" id="A0A5C1YM71"/>
<dbReference type="KEGG" id="acek:FLP30_06520"/>
<protein>
    <recommendedName>
        <fullName evidence="7">Phosphatidylglycerol--prolipoprotein diacylglyceryl transferase</fullName>
        <ecNumber evidence="7">2.5.1.145</ecNumber>
    </recommendedName>
</protein>
<dbReference type="GO" id="GO:0008961">
    <property type="term" value="F:phosphatidylglycerol-prolipoprotein diacylglyceryl transferase activity"/>
    <property type="evidence" value="ECO:0007669"/>
    <property type="project" value="UniProtKB-UniRule"/>
</dbReference>
<keyword evidence="4 7" id="KW-0812">Transmembrane</keyword>
<evidence type="ECO:0000256" key="6">
    <source>
        <dbReference type="ARBA" id="ARBA00023136"/>
    </source>
</evidence>
<evidence type="ECO:0000256" key="8">
    <source>
        <dbReference type="SAM" id="MobiDB-lite"/>
    </source>
</evidence>
<evidence type="ECO:0000256" key="4">
    <source>
        <dbReference type="ARBA" id="ARBA00022692"/>
    </source>
</evidence>
<keyword evidence="9" id="KW-0449">Lipoprotein</keyword>
<dbReference type="EC" id="2.5.1.145" evidence="7"/>
<feature type="transmembrane region" description="Helical" evidence="7">
    <location>
        <begin position="59"/>
        <end position="79"/>
    </location>
</feature>
<evidence type="ECO:0000313" key="9">
    <source>
        <dbReference type="EMBL" id="QEO17414.1"/>
    </source>
</evidence>
<dbReference type="Pfam" id="PF01790">
    <property type="entry name" value="LGT"/>
    <property type="match status" value="1"/>
</dbReference>
<accession>A0A5C1YM71</accession>
<evidence type="ECO:0000256" key="7">
    <source>
        <dbReference type="HAMAP-Rule" id="MF_01147"/>
    </source>
</evidence>
<feature type="transmembrane region" description="Helical" evidence="7">
    <location>
        <begin position="99"/>
        <end position="116"/>
    </location>
</feature>
<evidence type="ECO:0000256" key="3">
    <source>
        <dbReference type="ARBA" id="ARBA00022679"/>
    </source>
</evidence>
<dbReference type="NCBIfam" id="TIGR00544">
    <property type="entry name" value="lgt"/>
    <property type="match status" value="1"/>
</dbReference>
<dbReference type="UniPathway" id="UPA00664"/>
<evidence type="ECO:0000256" key="2">
    <source>
        <dbReference type="ARBA" id="ARBA00022475"/>
    </source>
</evidence>
<dbReference type="GO" id="GO:0042158">
    <property type="term" value="P:lipoprotein biosynthetic process"/>
    <property type="evidence" value="ECO:0007669"/>
    <property type="project" value="UniProtKB-UniRule"/>
</dbReference>
<dbReference type="OrthoDB" id="871140at2"/>
<comment type="catalytic activity">
    <reaction evidence="7">
        <text>L-cysteinyl-[prolipoprotein] + a 1,2-diacyl-sn-glycero-3-phospho-(1'-sn-glycerol) = an S-1,2-diacyl-sn-glyceryl-L-cysteinyl-[prolipoprotein] + sn-glycerol 1-phosphate + H(+)</text>
        <dbReference type="Rhea" id="RHEA:56712"/>
        <dbReference type="Rhea" id="RHEA-COMP:14679"/>
        <dbReference type="Rhea" id="RHEA-COMP:14680"/>
        <dbReference type="ChEBI" id="CHEBI:15378"/>
        <dbReference type="ChEBI" id="CHEBI:29950"/>
        <dbReference type="ChEBI" id="CHEBI:57685"/>
        <dbReference type="ChEBI" id="CHEBI:64716"/>
        <dbReference type="ChEBI" id="CHEBI:140658"/>
        <dbReference type="EC" id="2.5.1.145"/>
    </reaction>
</comment>
<dbReference type="RefSeq" id="WP_149279092.1">
    <property type="nucleotide sequence ID" value="NZ_CP043506.1"/>
</dbReference>